<proteinExistence type="inferred from homology"/>
<keyword evidence="2" id="KW-0813">Transport</keyword>
<gene>
    <name evidence="7" type="ORF">KK078_22055</name>
</gene>
<dbReference type="PANTHER" id="PTHR42711:SF5">
    <property type="entry name" value="ABC TRANSPORTER ATP-BINDING PROTEIN NATA"/>
    <property type="match status" value="1"/>
</dbReference>
<evidence type="ECO:0000256" key="1">
    <source>
        <dbReference type="ARBA" id="ARBA00005417"/>
    </source>
</evidence>
<sequence>MDAIRVENITRAFGKGQAPAVDGVSFTVGEGELFGLIGPDGAGKTTLFRILITLLLPDAGHASVGGHDVVRDYQKIRSTVGYMPGKFSLYTDLTVEENLHFFASVFNTKVSDHYALIRDLYEQIKPFKDRRAGKLSGGMKQKLALCCALIHRPTALFLDEPTTGVDPVSRKEFWDMLGRLRAEGITILVSTPYMDEAARCDRIALIQQGRILSVDTPAGLRAGYPHPLYAVGGAPMPALLQQLAHHPQAVSSYAFGEWAHAAFTADPGAAALQGYLRDAGLAAASVQPTDATIEDCFMDLMKRN</sequence>
<dbReference type="InterPro" id="IPR050763">
    <property type="entry name" value="ABC_transporter_ATP-binding"/>
</dbReference>
<dbReference type="PROSITE" id="PS50893">
    <property type="entry name" value="ABC_TRANSPORTER_2"/>
    <property type="match status" value="1"/>
</dbReference>
<dbReference type="SUPFAM" id="SSF52540">
    <property type="entry name" value="P-loop containing nucleoside triphosphate hydrolases"/>
    <property type="match status" value="1"/>
</dbReference>
<evidence type="ECO:0000256" key="3">
    <source>
        <dbReference type="ARBA" id="ARBA00022458"/>
    </source>
</evidence>
<comment type="similarity">
    <text evidence="1">Belongs to the ABC transporter superfamily.</text>
</comment>
<dbReference type="RefSeq" id="WP_254092492.1">
    <property type="nucleotide sequence ID" value="NZ_JAHESC010000038.1"/>
</dbReference>
<dbReference type="GO" id="GO:0016887">
    <property type="term" value="F:ATP hydrolysis activity"/>
    <property type="evidence" value="ECO:0007669"/>
    <property type="project" value="InterPro"/>
</dbReference>
<feature type="domain" description="ABC transporter" evidence="6">
    <location>
        <begin position="4"/>
        <end position="233"/>
    </location>
</feature>
<dbReference type="GO" id="GO:0005524">
    <property type="term" value="F:ATP binding"/>
    <property type="evidence" value="ECO:0007669"/>
    <property type="project" value="UniProtKB-KW"/>
</dbReference>
<keyword evidence="4" id="KW-0547">Nucleotide-binding</keyword>
<comment type="caution">
    <text evidence="7">The sequence shown here is derived from an EMBL/GenBank/DDBJ whole genome shotgun (WGS) entry which is preliminary data.</text>
</comment>
<dbReference type="Gene3D" id="3.40.50.300">
    <property type="entry name" value="P-loop containing nucleotide triphosphate hydrolases"/>
    <property type="match status" value="1"/>
</dbReference>
<evidence type="ECO:0000313" key="7">
    <source>
        <dbReference type="EMBL" id="MBT1689266.1"/>
    </source>
</evidence>
<evidence type="ECO:0000256" key="4">
    <source>
        <dbReference type="ARBA" id="ARBA00022741"/>
    </source>
</evidence>
<keyword evidence="3" id="KW-0536">Nodulation</keyword>
<dbReference type="InterPro" id="IPR017871">
    <property type="entry name" value="ABC_transporter-like_CS"/>
</dbReference>
<dbReference type="Proteomes" id="UP001319180">
    <property type="component" value="Unassembled WGS sequence"/>
</dbReference>
<dbReference type="SMART" id="SM00382">
    <property type="entry name" value="AAA"/>
    <property type="match status" value="1"/>
</dbReference>
<name>A0AAP2DC12_9BACT</name>
<evidence type="ECO:0000256" key="2">
    <source>
        <dbReference type="ARBA" id="ARBA00022448"/>
    </source>
</evidence>
<reference evidence="7 8" key="1">
    <citation type="submission" date="2021-05" db="EMBL/GenBank/DDBJ databases">
        <title>A Polyphasic approach of four new species of the genus Ohtaekwangia: Ohtaekwangia histidinii sp. nov., Ohtaekwangia cretensis sp. nov., Ohtaekwangia indiensis sp. nov., Ohtaekwangia reichenbachii sp. nov. from diverse environment.</title>
        <authorList>
            <person name="Octaviana S."/>
        </authorList>
    </citation>
    <scope>NUCLEOTIDE SEQUENCE [LARGE SCALE GENOMIC DNA]</scope>
    <source>
        <strain evidence="7 8">PWU37</strain>
    </source>
</reference>
<keyword evidence="5 7" id="KW-0067">ATP-binding</keyword>
<dbReference type="PROSITE" id="PS00211">
    <property type="entry name" value="ABC_TRANSPORTER_1"/>
    <property type="match status" value="1"/>
</dbReference>
<dbReference type="InterPro" id="IPR027417">
    <property type="entry name" value="P-loop_NTPase"/>
</dbReference>
<keyword evidence="8" id="KW-1185">Reference proteome</keyword>
<dbReference type="InterPro" id="IPR003439">
    <property type="entry name" value="ABC_transporter-like_ATP-bd"/>
</dbReference>
<evidence type="ECO:0000313" key="8">
    <source>
        <dbReference type="Proteomes" id="UP001319180"/>
    </source>
</evidence>
<evidence type="ECO:0000256" key="5">
    <source>
        <dbReference type="ARBA" id="ARBA00022840"/>
    </source>
</evidence>
<organism evidence="7 8">
    <name type="scientific">Dawidia soli</name>
    <dbReference type="NCBI Taxonomy" id="2782352"/>
    <lineage>
        <taxon>Bacteria</taxon>
        <taxon>Pseudomonadati</taxon>
        <taxon>Bacteroidota</taxon>
        <taxon>Cytophagia</taxon>
        <taxon>Cytophagales</taxon>
        <taxon>Chryseotaleaceae</taxon>
        <taxon>Dawidia</taxon>
    </lineage>
</organism>
<protein>
    <submittedName>
        <fullName evidence="7">ABC transporter ATP-binding protein</fullName>
    </submittedName>
</protein>
<dbReference type="CDD" id="cd03230">
    <property type="entry name" value="ABC_DR_subfamily_A"/>
    <property type="match status" value="1"/>
</dbReference>
<dbReference type="AlphaFoldDB" id="A0AAP2DC12"/>
<dbReference type="EMBL" id="JAHESC010000038">
    <property type="protein sequence ID" value="MBT1689266.1"/>
    <property type="molecule type" value="Genomic_DNA"/>
</dbReference>
<evidence type="ECO:0000259" key="6">
    <source>
        <dbReference type="PROSITE" id="PS50893"/>
    </source>
</evidence>
<dbReference type="PANTHER" id="PTHR42711">
    <property type="entry name" value="ABC TRANSPORTER ATP-BINDING PROTEIN"/>
    <property type="match status" value="1"/>
</dbReference>
<dbReference type="InterPro" id="IPR003593">
    <property type="entry name" value="AAA+_ATPase"/>
</dbReference>
<accession>A0AAP2DC12</accession>
<dbReference type="Pfam" id="PF00005">
    <property type="entry name" value="ABC_tran"/>
    <property type="match status" value="1"/>
</dbReference>